<dbReference type="RefSeq" id="XP_024703682.1">
    <property type="nucleotide sequence ID" value="XM_024847774.1"/>
</dbReference>
<organism evidence="4 5">
    <name type="scientific">Aspergillus steynii IBT 23096</name>
    <dbReference type="NCBI Taxonomy" id="1392250"/>
    <lineage>
        <taxon>Eukaryota</taxon>
        <taxon>Fungi</taxon>
        <taxon>Dikarya</taxon>
        <taxon>Ascomycota</taxon>
        <taxon>Pezizomycotina</taxon>
        <taxon>Eurotiomycetes</taxon>
        <taxon>Eurotiomycetidae</taxon>
        <taxon>Eurotiales</taxon>
        <taxon>Aspergillaceae</taxon>
        <taxon>Aspergillus</taxon>
        <taxon>Aspergillus subgen. Circumdati</taxon>
    </lineage>
</organism>
<keyword evidence="5" id="KW-1185">Reference proteome</keyword>
<dbReference type="Pfam" id="PF11807">
    <property type="entry name" value="UstYa"/>
    <property type="match status" value="1"/>
</dbReference>
<dbReference type="InterPro" id="IPR021765">
    <property type="entry name" value="UstYa-like"/>
</dbReference>
<dbReference type="VEuPathDB" id="FungiDB:P170DRAFT_427466"/>
<evidence type="ECO:0000256" key="2">
    <source>
        <dbReference type="ARBA" id="ARBA00035112"/>
    </source>
</evidence>
<dbReference type="AlphaFoldDB" id="A0A2I2G682"/>
<keyword evidence="3" id="KW-0812">Transmembrane</keyword>
<comment type="caution">
    <text evidence="4">The sequence shown here is derived from an EMBL/GenBank/DDBJ whole genome shotgun (WGS) entry which is preliminary data.</text>
</comment>
<evidence type="ECO:0000313" key="4">
    <source>
        <dbReference type="EMBL" id="PLB48380.1"/>
    </source>
</evidence>
<dbReference type="STRING" id="1392250.A0A2I2G682"/>
<evidence type="ECO:0000256" key="3">
    <source>
        <dbReference type="SAM" id="Phobius"/>
    </source>
</evidence>
<protein>
    <recommendedName>
        <fullName evidence="6">Tat pathway signal sequence</fullName>
    </recommendedName>
</protein>
<evidence type="ECO:0000256" key="1">
    <source>
        <dbReference type="ARBA" id="ARBA00004685"/>
    </source>
</evidence>
<dbReference type="GO" id="GO:0043386">
    <property type="term" value="P:mycotoxin biosynthetic process"/>
    <property type="evidence" value="ECO:0007669"/>
    <property type="project" value="InterPro"/>
</dbReference>
<evidence type="ECO:0008006" key="6">
    <source>
        <dbReference type="Google" id="ProtNLM"/>
    </source>
</evidence>
<dbReference type="PANTHER" id="PTHR33365">
    <property type="entry name" value="YALI0B05434P"/>
    <property type="match status" value="1"/>
</dbReference>
<dbReference type="PANTHER" id="PTHR33365:SF4">
    <property type="entry name" value="CYCLOCHLOROTINE BIOSYNTHESIS PROTEIN O"/>
    <property type="match status" value="1"/>
</dbReference>
<evidence type="ECO:0000313" key="5">
    <source>
        <dbReference type="Proteomes" id="UP000234275"/>
    </source>
</evidence>
<gene>
    <name evidence="4" type="ORF">P170DRAFT_427466</name>
</gene>
<name>A0A2I2G682_9EURO</name>
<keyword evidence="3" id="KW-1133">Transmembrane helix</keyword>
<dbReference type="OrthoDB" id="3687641at2759"/>
<accession>A0A2I2G682</accession>
<keyword evidence="3" id="KW-0472">Membrane</keyword>
<dbReference type="EMBL" id="MSFO01000005">
    <property type="protein sequence ID" value="PLB48380.1"/>
    <property type="molecule type" value="Genomic_DNA"/>
</dbReference>
<dbReference type="Proteomes" id="UP000234275">
    <property type="component" value="Unassembled WGS sequence"/>
</dbReference>
<comment type="similarity">
    <text evidence="2">Belongs to the ustYa family.</text>
</comment>
<dbReference type="GeneID" id="36555473"/>
<reference evidence="4 5" key="1">
    <citation type="submission" date="2016-12" db="EMBL/GenBank/DDBJ databases">
        <title>The genomes of Aspergillus section Nigri reveals drivers in fungal speciation.</title>
        <authorList>
            <consortium name="DOE Joint Genome Institute"/>
            <person name="Vesth T.C."/>
            <person name="Nybo J."/>
            <person name="Theobald S."/>
            <person name="Brandl J."/>
            <person name="Frisvad J.C."/>
            <person name="Nielsen K.F."/>
            <person name="Lyhne E.K."/>
            <person name="Kogle M.E."/>
            <person name="Kuo A."/>
            <person name="Riley R."/>
            <person name="Clum A."/>
            <person name="Nolan M."/>
            <person name="Lipzen A."/>
            <person name="Salamov A."/>
            <person name="Henrissat B."/>
            <person name="Wiebenga A."/>
            <person name="De Vries R.P."/>
            <person name="Grigoriev I.V."/>
            <person name="Mortensen U.H."/>
            <person name="Andersen M.R."/>
            <person name="Baker S.E."/>
        </authorList>
    </citation>
    <scope>NUCLEOTIDE SEQUENCE [LARGE SCALE GENOMIC DNA]</scope>
    <source>
        <strain evidence="4 5">IBT 23096</strain>
    </source>
</reference>
<comment type="pathway">
    <text evidence="1">Mycotoxin biosynthesis.</text>
</comment>
<proteinExistence type="inferred from homology"/>
<sequence length="274" mass="30898">MSAKYEQLDSSSDEGYIPPEDLLILISSLKASQRKQSRLLIFQWVLLTLIFLTALGLLVAAGVFVHDIHQCPLPSERECRVPGEIYSPAQDVVRYHNVTFTRSLEPDLTKYQGPPSDENYAAWEDLYDFSLSKIPLSSAAQLVDKTVPIPDSPGDYAIALDVFHQLHCLNMIRLKLWAGESPAYINHTLDAEMTEMNHIDHCLDSVRQSVMCHSDIAPITWTWDDSSGSAKGVLTNHHTCRDFEAIRTWAMEHHAEAFDKSVRVEDPLDNYLGS</sequence>
<feature type="transmembrane region" description="Helical" evidence="3">
    <location>
        <begin position="39"/>
        <end position="65"/>
    </location>
</feature>